<dbReference type="AlphaFoldDB" id="A0A1X2J0M4"/>
<proteinExistence type="inferred from homology"/>
<comment type="similarity">
    <text evidence="2">Belongs to the TMEM198 family.</text>
</comment>
<organism evidence="9 10">
    <name type="scientific">Absidia repens</name>
    <dbReference type="NCBI Taxonomy" id="90262"/>
    <lineage>
        <taxon>Eukaryota</taxon>
        <taxon>Fungi</taxon>
        <taxon>Fungi incertae sedis</taxon>
        <taxon>Mucoromycota</taxon>
        <taxon>Mucoromycotina</taxon>
        <taxon>Mucoromycetes</taxon>
        <taxon>Mucorales</taxon>
        <taxon>Cunninghamellaceae</taxon>
        <taxon>Absidia</taxon>
    </lineage>
</organism>
<evidence type="ECO:0000256" key="6">
    <source>
        <dbReference type="ARBA" id="ARBA00049737"/>
    </source>
</evidence>
<reference evidence="9 10" key="1">
    <citation type="submission" date="2016-07" db="EMBL/GenBank/DDBJ databases">
        <title>Pervasive Adenine N6-methylation of Active Genes in Fungi.</title>
        <authorList>
            <consortium name="DOE Joint Genome Institute"/>
            <person name="Mondo S.J."/>
            <person name="Dannebaum R.O."/>
            <person name="Kuo R.C."/>
            <person name="Labutti K."/>
            <person name="Haridas S."/>
            <person name="Kuo A."/>
            <person name="Salamov A."/>
            <person name="Ahrendt S.R."/>
            <person name="Lipzen A."/>
            <person name="Sullivan W."/>
            <person name="Andreopoulos W.B."/>
            <person name="Clum A."/>
            <person name="Lindquist E."/>
            <person name="Daum C."/>
            <person name="Ramamoorthy G.K."/>
            <person name="Gryganskyi A."/>
            <person name="Culley D."/>
            <person name="Magnuson J.K."/>
            <person name="James T.Y."/>
            <person name="O'Malley M.A."/>
            <person name="Stajich J.E."/>
            <person name="Spatafora J.W."/>
            <person name="Visel A."/>
            <person name="Grigoriev I.V."/>
        </authorList>
    </citation>
    <scope>NUCLEOTIDE SEQUENCE [LARGE SCALE GENOMIC DNA]</scope>
    <source>
        <strain evidence="9 10">NRRL 1336</strain>
    </source>
</reference>
<keyword evidence="10" id="KW-1185">Reference proteome</keyword>
<feature type="transmembrane region" description="Helical" evidence="7">
    <location>
        <begin position="89"/>
        <end position="110"/>
    </location>
</feature>
<evidence type="ECO:0000256" key="4">
    <source>
        <dbReference type="ARBA" id="ARBA00022989"/>
    </source>
</evidence>
<evidence type="ECO:0000256" key="1">
    <source>
        <dbReference type="ARBA" id="ARBA00004141"/>
    </source>
</evidence>
<sequence length="291" mass="31683">MSAHLKSYWYNTTITTTATATATASATTAIIAFTTCVLVDGSPKDPQLPPPTGNQEPYGIGIQPHWIILSALCILLAIFFIVFSFQYFIFTMAAVGFVFASSATWVILTLAESKEGYPSASIVYMCGSLGAGAVVAGASMYFWRTTLPFLGGFAGFTLGMYLWMWREDHVIINVYARIFTAIGIGVALAVLTYVVESMVVVLATSFLGGFLLILGLDIILRTGLLQAIRDLFNTNPFRDIVYHVDNKIYGMLSAILAVFLISVILQSYIHRGRRFGVNIVKVLEPPLESGG</sequence>
<dbReference type="OrthoDB" id="102260at2759"/>
<evidence type="ECO:0000256" key="5">
    <source>
        <dbReference type="ARBA" id="ARBA00023136"/>
    </source>
</evidence>
<evidence type="ECO:0000259" key="8">
    <source>
        <dbReference type="Pfam" id="PF13886"/>
    </source>
</evidence>
<name>A0A1X2J0M4_9FUNG</name>
<evidence type="ECO:0000256" key="3">
    <source>
        <dbReference type="ARBA" id="ARBA00022692"/>
    </source>
</evidence>
<feature type="transmembrane region" description="Helical" evidence="7">
    <location>
        <begin position="66"/>
        <end position="83"/>
    </location>
</feature>
<evidence type="ECO:0000256" key="2">
    <source>
        <dbReference type="ARBA" id="ARBA00006244"/>
    </source>
</evidence>
<dbReference type="PANTHER" id="PTHR31247">
    <property type="entry name" value="TRANSMEMBRANE PROTEIN 198 FAMILY MEMBER"/>
    <property type="match status" value="1"/>
</dbReference>
<dbReference type="EMBL" id="MCGE01000002">
    <property type="protein sequence ID" value="ORZ24531.1"/>
    <property type="molecule type" value="Genomic_DNA"/>
</dbReference>
<accession>A0A1X2J0M4</accession>
<feature type="transmembrane region" description="Helical" evidence="7">
    <location>
        <begin position="122"/>
        <end position="143"/>
    </location>
</feature>
<dbReference type="GO" id="GO:0005886">
    <property type="term" value="C:plasma membrane"/>
    <property type="evidence" value="ECO:0007669"/>
    <property type="project" value="TreeGrafter"/>
</dbReference>
<dbReference type="InterPro" id="IPR025256">
    <property type="entry name" value="TM7S3/TM198-like_dom"/>
</dbReference>
<keyword evidence="3 7" id="KW-0812">Transmembrane</keyword>
<dbReference type="InterPro" id="IPR040236">
    <property type="entry name" value="TMEM198"/>
</dbReference>
<comment type="caution">
    <text evidence="9">The sequence shown here is derived from an EMBL/GenBank/DDBJ whole genome shotgun (WGS) entry which is preliminary data.</text>
</comment>
<feature type="transmembrane region" description="Helical" evidence="7">
    <location>
        <begin position="200"/>
        <end position="220"/>
    </location>
</feature>
<feature type="domain" description="TM7S3/TM198-like" evidence="8">
    <location>
        <begin position="71"/>
        <end position="266"/>
    </location>
</feature>
<feature type="transmembrane region" description="Helical" evidence="7">
    <location>
        <begin position="248"/>
        <end position="269"/>
    </location>
</feature>
<feature type="transmembrane region" description="Helical" evidence="7">
    <location>
        <begin position="149"/>
        <end position="165"/>
    </location>
</feature>
<keyword evidence="5 7" id="KW-0472">Membrane</keyword>
<protein>
    <recommendedName>
        <fullName evidence="6">Transmembrane protein 198</fullName>
    </recommendedName>
</protein>
<feature type="transmembrane region" description="Helical" evidence="7">
    <location>
        <begin position="174"/>
        <end position="194"/>
    </location>
</feature>
<comment type="subcellular location">
    <subcellularLocation>
        <location evidence="1">Membrane</location>
        <topology evidence="1">Multi-pass membrane protein</topology>
    </subcellularLocation>
</comment>
<dbReference type="Proteomes" id="UP000193560">
    <property type="component" value="Unassembled WGS sequence"/>
</dbReference>
<dbReference type="Pfam" id="PF13886">
    <property type="entry name" value="TM7S3_TM198"/>
    <property type="match status" value="1"/>
</dbReference>
<dbReference type="PANTHER" id="PTHR31247:SF5">
    <property type="entry name" value="DUF4203 DOMAIN-CONTAINING PROTEIN"/>
    <property type="match status" value="1"/>
</dbReference>
<evidence type="ECO:0000313" key="9">
    <source>
        <dbReference type="EMBL" id="ORZ24531.1"/>
    </source>
</evidence>
<evidence type="ECO:0000313" key="10">
    <source>
        <dbReference type="Proteomes" id="UP000193560"/>
    </source>
</evidence>
<keyword evidence="4 7" id="KW-1133">Transmembrane helix</keyword>
<evidence type="ECO:0000256" key="7">
    <source>
        <dbReference type="SAM" id="Phobius"/>
    </source>
</evidence>
<gene>
    <name evidence="9" type="ORF">BCR42DRAFT_468751</name>
</gene>